<accession>A0A9P3UJG3</accession>
<sequence length="406" mass="44090">MSVPTEFSYIICPACSLLFTEEEAMLDHLPTHNDDPILAFISHGRVYVINRNPVSRRFKCPLQCSSPGGFKPEDLYHHLSGPHGQEPTVLSRAVEETVLHPCLFGRAHLRSSTAGPSLIPAMQKGKRKADDSPPTRAPPPRTPMTPASLLKPTSLLPRHNKQPLRTHVPSSPSQRSSHASSASFAFSSPSGSSTAIDSSPVPFIVTAKRASFPDSSPPQVSVATAAATSSPLVDLPIIPRSIFTSHPSGDDILKFIAPLVDNVIHSCVAHSVLGLQSSDSHRSLHAFHKHVSEGVLGLLVPSAVRVVWPWRPGRAAVRRRGAPGFLAAVPYLVWRCQELRTRVFSFLCVNAEALSTTDAFTRWLMAMSSVDDRRISNLVALVYAYFVLRKDGLLEGGYSLDATTPL</sequence>
<dbReference type="AlphaFoldDB" id="A0A9P3UJG3"/>
<proteinExistence type="predicted"/>
<gene>
    <name evidence="3" type="ORF">LshimejAT787_0312260</name>
</gene>
<comment type="caution">
    <text evidence="3">The sequence shown here is derived from an EMBL/GenBank/DDBJ whole genome shotgun (WGS) entry which is preliminary data.</text>
</comment>
<name>A0A9P3UJG3_LYOSH</name>
<evidence type="ECO:0000259" key="2">
    <source>
        <dbReference type="PROSITE" id="PS00028"/>
    </source>
</evidence>
<feature type="region of interest" description="Disordered" evidence="1">
    <location>
        <begin position="113"/>
        <end position="184"/>
    </location>
</feature>
<keyword evidence="4" id="KW-1185">Reference proteome</keyword>
<dbReference type="EMBL" id="BRPK01000003">
    <property type="protein sequence ID" value="GLB36939.1"/>
    <property type="molecule type" value="Genomic_DNA"/>
</dbReference>
<evidence type="ECO:0000256" key="1">
    <source>
        <dbReference type="SAM" id="MobiDB-lite"/>
    </source>
</evidence>
<feature type="domain" description="C2H2-type" evidence="2">
    <location>
        <begin position="12"/>
        <end position="32"/>
    </location>
</feature>
<evidence type="ECO:0000313" key="4">
    <source>
        <dbReference type="Proteomes" id="UP001063166"/>
    </source>
</evidence>
<organism evidence="3 4">
    <name type="scientific">Lyophyllum shimeji</name>
    <name type="common">Hon-shimeji</name>
    <name type="synonym">Tricholoma shimeji</name>
    <dbReference type="NCBI Taxonomy" id="47721"/>
    <lineage>
        <taxon>Eukaryota</taxon>
        <taxon>Fungi</taxon>
        <taxon>Dikarya</taxon>
        <taxon>Basidiomycota</taxon>
        <taxon>Agaricomycotina</taxon>
        <taxon>Agaricomycetes</taxon>
        <taxon>Agaricomycetidae</taxon>
        <taxon>Agaricales</taxon>
        <taxon>Tricholomatineae</taxon>
        <taxon>Lyophyllaceae</taxon>
        <taxon>Lyophyllum</taxon>
    </lineage>
</organism>
<feature type="compositionally biased region" description="Low complexity" evidence="1">
    <location>
        <begin position="169"/>
        <end position="184"/>
    </location>
</feature>
<dbReference type="OrthoDB" id="3042385at2759"/>
<dbReference type="InterPro" id="IPR013087">
    <property type="entry name" value="Znf_C2H2_type"/>
</dbReference>
<dbReference type="PROSITE" id="PS00028">
    <property type="entry name" value="ZINC_FINGER_C2H2_1"/>
    <property type="match status" value="1"/>
</dbReference>
<protein>
    <recommendedName>
        <fullName evidence="2">C2H2-type domain-containing protein</fullName>
    </recommendedName>
</protein>
<evidence type="ECO:0000313" key="3">
    <source>
        <dbReference type="EMBL" id="GLB36939.1"/>
    </source>
</evidence>
<reference evidence="3" key="1">
    <citation type="submission" date="2022-07" db="EMBL/GenBank/DDBJ databases">
        <title>The genome of Lyophyllum shimeji provides insight into the initial evolution of ectomycorrhizal fungal genome.</title>
        <authorList>
            <person name="Kobayashi Y."/>
            <person name="Shibata T."/>
            <person name="Hirakawa H."/>
            <person name="Shigenobu S."/>
            <person name="Nishiyama T."/>
            <person name="Yamada A."/>
            <person name="Hasebe M."/>
            <person name="Kawaguchi M."/>
        </authorList>
    </citation>
    <scope>NUCLEOTIDE SEQUENCE</scope>
    <source>
        <strain evidence="3">AT787</strain>
    </source>
</reference>
<dbReference type="Proteomes" id="UP001063166">
    <property type="component" value="Unassembled WGS sequence"/>
</dbReference>